<dbReference type="InterPro" id="IPR027434">
    <property type="entry name" value="Homing_endonucl"/>
</dbReference>
<proteinExistence type="predicted"/>
<feature type="domain" description="Homing endonuclease LAGLIDADG" evidence="1">
    <location>
        <begin position="9"/>
        <end position="88"/>
    </location>
</feature>
<accession>A0ABQ4KH08</accession>
<gene>
    <name evidence="2" type="ORF">J8TS2_10500</name>
</gene>
<sequence length="141" mass="16691">MNRGEIMKDWEAAYLAGIIDGEGSITLTRMHKKEFRRPCITISSSDKELLVYIQTLTGGYINSKKNYRPDKHKDSYTLNIKKKENVLYILRSVSPYLRIHQKRSRALWILENYERVTPRNGKYNAKSLNSKLLFEERFFQL</sequence>
<comment type="caution">
    <text evidence="2">The sequence shown here is derived from an EMBL/GenBank/DDBJ whole genome shotgun (WGS) entry which is preliminary data.</text>
</comment>
<evidence type="ECO:0000313" key="3">
    <source>
        <dbReference type="Proteomes" id="UP000679950"/>
    </source>
</evidence>
<dbReference type="Proteomes" id="UP000679950">
    <property type="component" value="Unassembled WGS sequence"/>
</dbReference>
<dbReference type="RefSeq" id="WP_246516762.1">
    <property type="nucleotide sequence ID" value="NZ_BORB01000006.1"/>
</dbReference>
<evidence type="ECO:0000313" key="2">
    <source>
        <dbReference type="EMBL" id="GIN56731.1"/>
    </source>
</evidence>
<name>A0ABQ4KH08_9BACI</name>
<dbReference type="Pfam" id="PF14528">
    <property type="entry name" value="LAGLIDADG_3"/>
    <property type="match status" value="1"/>
</dbReference>
<dbReference type="SUPFAM" id="SSF55608">
    <property type="entry name" value="Homing endonucleases"/>
    <property type="match status" value="1"/>
</dbReference>
<dbReference type="EMBL" id="BORB01000006">
    <property type="protein sequence ID" value="GIN56731.1"/>
    <property type="molecule type" value="Genomic_DNA"/>
</dbReference>
<keyword evidence="3" id="KW-1185">Reference proteome</keyword>
<dbReference type="InterPro" id="IPR004860">
    <property type="entry name" value="LAGLIDADG_dom"/>
</dbReference>
<dbReference type="Gene3D" id="3.10.28.10">
    <property type="entry name" value="Homing endonucleases"/>
    <property type="match status" value="1"/>
</dbReference>
<protein>
    <recommendedName>
        <fullName evidence="1">Homing endonuclease LAGLIDADG domain-containing protein</fullName>
    </recommendedName>
</protein>
<reference evidence="2 3" key="1">
    <citation type="submission" date="2021-03" db="EMBL/GenBank/DDBJ databases">
        <title>Antimicrobial resistance genes in bacteria isolated from Japanese honey, and their potential for conferring macrolide and lincosamide resistance in the American foulbrood pathogen Paenibacillus larvae.</title>
        <authorList>
            <person name="Okamoto M."/>
            <person name="Kumagai M."/>
            <person name="Kanamori H."/>
            <person name="Takamatsu D."/>
        </authorList>
    </citation>
    <scope>NUCLEOTIDE SEQUENCE [LARGE SCALE GENOMIC DNA]</scope>
    <source>
        <strain evidence="2 3">J8TS2</strain>
    </source>
</reference>
<evidence type="ECO:0000259" key="1">
    <source>
        <dbReference type="Pfam" id="PF14528"/>
    </source>
</evidence>
<organism evidence="2 3">
    <name type="scientific">Lederbergia ruris</name>
    <dbReference type="NCBI Taxonomy" id="217495"/>
    <lineage>
        <taxon>Bacteria</taxon>
        <taxon>Bacillati</taxon>
        <taxon>Bacillota</taxon>
        <taxon>Bacilli</taxon>
        <taxon>Bacillales</taxon>
        <taxon>Bacillaceae</taxon>
        <taxon>Lederbergia</taxon>
    </lineage>
</organism>